<organism evidence="1 2">
    <name type="scientific">Rhodococcus phage Trogglehumper</name>
    <dbReference type="NCBI Taxonomy" id="3038381"/>
    <lineage>
        <taxon>Viruses</taxon>
        <taxon>Duplodnaviria</taxon>
        <taxon>Heunggongvirae</taxon>
        <taxon>Uroviricota</taxon>
        <taxon>Caudoviricetes</taxon>
        <taxon>Caudoviricetes incertae sedis</taxon>
        <taxon>Trogglehumpervirus</taxon>
        <taxon>Trogglehumpervirus trogglehumper</taxon>
    </lineage>
</organism>
<sequence>MTAGQLTAFHIDKVISFEYDQKGTGVYHKVRGIMREANHDASGSEIWLTGFDCDTGDKDDFSLPHVHPVYVEGGA</sequence>
<accession>A0AAF0GJ71</accession>
<name>A0AAF0GJ71_9CAUD</name>
<dbReference type="EMBL" id="OQ709222">
    <property type="protein sequence ID" value="WGH21980.1"/>
    <property type="molecule type" value="Genomic_DNA"/>
</dbReference>
<protein>
    <submittedName>
        <fullName evidence="1">Uncharacterized protein</fullName>
    </submittedName>
</protein>
<keyword evidence="2" id="KW-1185">Reference proteome</keyword>
<dbReference type="Proteomes" id="UP001242841">
    <property type="component" value="Segment"/>
</dbReference>
<evidence type="ECO:0000313" key="2">
    <source>
        <dbReference type="Proteomes" id="UP001242841"/>
    </source>
</evidence>
<proteinExistence type="predicted"/>
<gene>
    <name evidence="1" type="primary">99</name>
    <name evidence="1" type="ORF">SEA_TROGGLEHUMPER_99</name>
</gene>
<reference evidence="1" key="1">
    <citation type="submission" date="2023-03" db="EMBL/GenBank/DDBJ databases">
        <authorList>
            <person name="Aguilar E."/>
            <person name="Antigua R."/>
            <person name="Antonino C."/>
            <person name="Bisram R."/>
            <person name="Chen J."/>
            <person name="Davilmar B."/>
            <person name="Del R.K."/>
            <person name="Germosen J."/>
            <person name="Hernandez J."/>
            <person name="Kelloggs L."/>
            <person name="Lema C."/>
            <person name="Li J."/>
            <person name="Melendez A."/>
            <person name="Mohammed I."/>
            <person name="Ryan A."/>
            <person name="Singh S."/>
            <person name="Tariq H."/>
            <person name="Golebiewska U.P."/>
            <person name="Russell D.A."/>
            <person name="Jacobs-Sera D."/>
            <person name="Hatfull G.F."/>
        </authorList>
    </citation>
    <scope>NUCLEOTIDE SEQUENCE</scope>
</reference>
<evidence type="ECO:0000313" key="1">
    <source>
        <dbReference type="EMBL" id="WGH21980.1"/>
    </source>
</evidence>